<evidence type="ECO:0000313" key="4">
    <source>
        <dbReference type="Proteomes" id="UP001597139"/>
    </source>
</evidence>
<feature type="compositionally biased region" description="Polar residues" evidence="1">
    <location>
        <begin position="18"/>
        <end position="35"/>
    </location>
</feature>
<protein>
    <submittedName>
        <fullName evidence="3">Uncharacterized protein</fullName>
    </submittedName>
</protein>
<evidence type="ECO:0000313" key="3">
    <source>
        <dbReference type="EMBL" id="MFD1566011.1"/>
    </source>
</evidence>
<comment type="caution">
    <text evidence="3">The sequence shown here is derived from an EMBL/GenBank/DDBJ whole genome shotgun (WGS) entry which is preliminary data.</text>
</comment>
<sequence>MAGLIPEADGGEDASTHGGDQTFSTDDAASESPPSGSHLDSFFAGSGWTREDVMLLLMFVQASLLLAWYVGVSDA</sequence>
<evidence type="ECO:0000256" key="1">
    <source>
        <dbReference type="SAM" id="MobiDB-lite"/>
    </source>
</evidence>
<gene>
    <name evidence="3" type="ORF">ACFSAU_00745</name>
</gene>
<dbReference type="Proteomes" id="UP001597139">
    <property type="component" value="Unassembled WGS sequence"/>
</dbReference>
<keyword evidence="2" id="KW-1133">Transmembrane helix</keyword>
<organism evidence="3 4">
    <name type="scientific">Halolamina litorea</name>
    <dbReference type="NCBI Taxonomy" id="1515593"/>
    <lineage>
        <taxon>Archaea</taxon>
        <taxon>Methanobacteriati</taxon>
        <taxon>Methanobacteriota</taxon>
        <taxon>Stenosarchaea group</taxon>
        <taxon>Halobacteria</taxon>
        <taxon>Halobacteriales</taxon>
        <taxon>Haloferacaceae</taxon>
    </lineage>
</organism>
<dbReference type="AlphaFoldDB" id="A0ABD6BM43"/>
<name>A0ABD6BM43_9EURY</name>
<feature type="region of interest" description="Disordered" evidence="1">
    <location>
        <begin position="1"/>
        <end position="41"/>
    </location>
</feature>
<dbReference type="RefSeq" id="WP_267645252.1">
    <property type="nucleotide sequence ID" value="NZ_JANHGR010000001.1"/>
</dbReference>
<evidence type="ECO:0000256" key="2">
    <source>
        <dbReference type="SAM" id="Phobius"/>
    </source>
</evidence>
<keyword evidence="4" id="KW-1185">Reference proteome</keyword>
<accession>A0ABD6BM43</accession>
<proteinExistence type="predicted"/>
<dbReference type="EMBL" id="JBHUCZ010000001">
    <property type="protein sequence ID" value="MFD1566011.1"/>
    <property type="molecule type" value="Genomic_DNA"/>
</dbReference>
<keyword evidence="2" id="KW-0812">Transmembrane</keyword>
<keyword evidence="2" id="KW-0472">Membrane</keyword>
<feature type="transmembrane region" description="Helical" evidence="2">
    <location>
        <begin position="53"/>
        <end position="72"/>
    </location>
</feature>
<reference evidence="3 4" key="1">
    <citation type="journal article" date="2019" name="Int. J. Syst. Evol. Microbiol.">
        <title>The Global Catalogue of Microorganisms (GCM) 10K type strain sequencing project: providing services to taxonomists for standard genome sequencing and annotation.</title>
        <authorList>
            <consortium name="The Broad Institute Genomics Platform"/>
            <consortium name="The Broad Institute Genome Sequencing Center for Infectious Disease"/>
            <person name="Wu L."/>
            <person name="Ma J."/>
        </authorList>
    </citation>
    <scope>NUCLEOTIDE SEQUENCE [LARGE SCALE GENOMIC DNA]</scope>
    <source>
        <strain evidence="3 4">CGMCC 1.12859</strain>
    </source>
</reference>